<dbReference type="InterPro" id="IPR000719">
    <property type="entry name" value="Prot_kinase_dom"/>
</dbReference>
<dbReference type="Proteomes" id="UP000318538">
    <property type="component" value="Chromosome"/>
</dbReference>
<name>A0A517NFE4_9BACT</name>
<dbReference type="SUPFAM" id="SSF56112">
    <property type="entry name" value="Protein kinase-like (PK-like)"/>
    <property type="match status" value="1"/>
</dbReference>
<keyword evidence="1" id="KW-0812">Transmembrane</keyword>
<reference evidence="3 4" key="1">
    <citation type="submission" date="2019-02" db="EMBL/GenBank/DDBJ databases">
        <title>Deep-cultivation of Planctomycetes and their phenomic and genomic characterization uncovers novel biology.</title>
        <authorList>
            <person name="Wiegand S."/>
            <person name="Jogler M."/>
            <person name="Boedeker C."/>
            <person name="Pinto D."/>
            <person name="Vollmers J."/>
            <person name="Rivas-Marin E."/>
            <person name="Kohn T."/>
            <person name="Peeters S.H."/>
            <person name="Heuer A."/>
            <person name="Rast P."/>
            <person name="Oberbeckmann S."/>
            <person name="Bunk B."/>
            <person name="Jeske O."/>
            <person name="Meyerdierks A."/>
            <person name="Storesund J.E."/>
            <person name="Kallscheuer N."/>
            <person name="Luecker S."/>
            <person name="Lage O.M."/>
            <person name="Pohl T."/>
            <person name="Merkel B.J."/>
            <person name="Hornburger P."/>
            <person name="Mueller R.-W."/>
            <person name="Bruemmer F."/>
            <person name="Labrenz M."/>
            <person name="Spormann A.M."/>
            <person name="Op den Camp H."/>
            <person name="Overmann J."/>
            <person name="Amann R."/>
            <person name="Jetten M.S.M."/>
            <person name="Mascher T."/>
            <person name="Medema M.H."/>
            <person name="Devos D.P."/>
            <person name="Kaster A.-K."/>
            <person name="Ovreas L."/>
            <person name="Rohde M."/>
            <person name="Galperin M.Y."/>
            <person name="Jogler C."/>
        </authorList>
    </citation>
    <scope>NUCLEOTIDE SEQUENCE [LARGE SCALE GENOMIC DNA]</scope>
    <source>
        <strain evidence="3 4">K22_7</strain>
    </source>
</reference>
<sequence length="626" mass="68181">MIDSSGPDRSADFRWDVDRFLQTAIDRQLISPEGAEQLRQRGDDDDSLIGQSAIESGWMSPTGVEITEAFLYPDDLAPGYTLRDVLGQGALGVVYQAHQPRLHRDVAVKAILQSRLMQTNVLPRFQKEVAAIGRLQHPNIVAAFDSGTHRGRVFLVMELVRGKDLRARIDLGPLPPSHALSIARQTAMGLSHAASHNIIHRDIKPANLMLTDAPAGFDLPIGVPLVKIADFGLARLTNVSDVDDDQLTMTGAALGTPMYSAPEQLTGDPVDHRADIYALGATLFAMLSGVPPYDPQKVPALIAAKITGVPPRWDRLPASVSADQRVLLEQMMHPDPLQRMGDYATVIRRLGDLGAVSVPALGETEIDSDPSKADSALGSKVGSGERRWMVWTAAVLAIVLGMWAWGYPKFVASRAVTLPPTLESVWAEPLFDGQSLSGWTNHRSVWRVQSDREGSRVLAGVGLISHSIPALPDDVRQDAIGRGLRVRVDLQSAKEVEVQFAFAQDSVDEGQRWAVRVTADTVELGRREGSDGKWSPLKTVEIDRPVVPAAQGVEGELIDPDWREVQIQQHGSRWFALFEGQMIGSVNNVESAAEVLQLVARGGEAFFSDINVFGLVPQPLSQNKSE</sequence>
<dbReference type="GO" id="GO:0005524">
    <property type="term" value="F:ATP binding"/>
    <property type="evidence" value="ECO:0007669"/>
    <property type="project" value="InterPro"/>
</dbReference>
<feature type="transmembrane region" description="Helical" evidence="1">
    <location>
        <begin position="388"/>
        <end position="407"/>
    </location>
</feature>
<proteinExistence type="predicted"/>
<dbReference type="SMART" id="SM00220">
    <property type="entry name" value="S_TKc"/>
    <property type="match status" value="1"/>
</dbReference>
<dbReference type="EMBL" id="CP036525">
    <property type="protein sequence ID" value="QDT05778.1"/>
    <property type="molecule type" value="Genomic_DNA"/>
</dbReference>
<evidence type="ECO:0000259" key="2">
    <source>
        <dbReference type="PROSITE" id="PS50011"/>
    </source>
</evidence>
<dbReference type="CDD" id="cd14014">
    <property type="entry name" value="STKc_PknB_like"/>
    <property type="match status" value="1"/>
</dbReference>
<dbReference type="InterPro" id="IPR045269">
    <property type="entry name" value="Atg1-like"/>
</dbReference>
<keyword evidence="3" id="KW-0418">Kinase</keyword>
<keyword evidence="4" id="KW-1185">Reference proteome</keyword>
<dbReference type="GO" id="GO:0005737">
    <property type="term" value="C:cytoplasm"/>
    <property type="evidence" value="ECO:0007669"/>
    <property type="project" value="TreeGrafter"/>
</dbReference>
<dbReference type="Gene3D" id="1.10.510.10">
    <property type="entry name" value="Transferase(Phosphotransferase) domain 1"/>
    <property type="match status" value="1"/>
</dbReference>
<evidence type="ECO:0000256" key="1">
    <source>
        <dbReference type="SAM" id="Phobius"/>
    </source>
</evidence>
<dbReference type="InterPro" id="IPR008271">
    <property type="entry name" value="Ser/Thr_kinase_AS"/>
</dbReference>
<dbReference type="EC" id="2.7.11.1" evidence="3"/>
<evidence type="ECO:0000313" key="3">
    <source>
        <dbReference type="EMBL" id="QDT05778.1"/>
    </source>
</evidence>
<feature type="domain" description="Protein kinase" evidence="2">
    <location>
        <begin position="80"/>
        <end position="361"/>
    </location>
</feature>
<keyword evidence="1" id="KW-0472">Membrane</keyword>
<dbReference type="AlphaFoldDB" id="A0A517NFE4"/>
<protein>
    <submittedName>
        <fullName evidence="3">Serine/threonine-protein kinase PknD</fullName>
        <ecNumber evidence="3">2.7.11.1</ecNumber>
    </submittedName>
</protein>
<dbReference type="PROSITE" id="PS50011">
    <property type="entry name" value="PROTEIN_KINASE_DOM"/>
    <property type="match status" value="1"/>
</dbReference>
<dbReference type="GO" id="GO:0004674">
    <property type="term" value="F:protein serine/threonine kinase activity"/>
    <property type="evidence" value="ECO:0007669"/>
    <property type="project" value="UniProtKB-EC"/>
</dbReference>
<dbReference type="PANTHER" id="PTHR24348">
    <property type="entry name" value="SERINE/THREONINE-PROTEIN KINASE UNC-51-RELATED"/>
    <property type="match status" value="1"/>
</dbReference>
<dbReference type="Pfam" id="PF00069">
    <property type="entry name" value="Pkinase"/>
    <property type="match status" value="1"/>
</dbReference>
<gene>
    <name evidence="3" type="primary">pknD_2</name>
    <name evidence="3" type="ORF">K227x_41830</name>
</gene>
<evidence type="ECO:0000313" key="4">
    <source>
        <dbReference type="Proteomes" id="UP000318538"/>
    </source>
</evidence>
<dbReference type="PROSITE" id="PS00108">
    <property type="entry name" value="PROTEIN_KINASE_ST"/>
    <property type="match status" value="1"/>
</dbReference>
<dbReference type="KEGG" id="rlc:K227x_41830"/>
<dbReference type="InterPro" id="IPR011009">
    <property type="entry name" value="Kinase-like_dom_sf"/>
</dbReference>
<keyword evidence="3" id="KW-0808">Transferase</keyword>
<keyword evidence="1" id="KW-1133">Transmembrane helix</keyword>
<dbReference type="Gene3D" id="3.30.200.20">
    <property type="entry name" value="Phosphorylase Kinase, domain 1"/>
    <property type="match status" value="1"/>
</dbReference>
<dbReference type="RefSeq" id="WP_218933382.1">
    <property type="nucleotide sequence ID" value="NZ_CP036525.1"/>
</dbReference>
<organism evidence="3 4">
    <name type="scientific">Rubripirellula lacrimiformis</name>
    <dbReference type="NCBI Taxonomy" id="1930273"/>
    <lineage>
        <taxon>Bacteria</taxon>
        <taxon>Pseudomonadati</taxon>
        <taxon>Planctomycetota</taxon>
        <taxon>Planctomycetia</taxon>
        <taxon>Pirellulales</taxon>
        <taxon>Pirellulaceae</taxon>
        <taxon>Rubripirellula</taxon>
    </lineage>
</organism>
<accession>A0A517NFE4</accession>